<proteinExistence type="predicted"/>
<evidence type="ECO:0000313" key="3">
    <source>
        <dbReference type="Proteomes" id="UP001497516"/>
    </source>
</evidence>
<organism evidence="2 3">
    <name type="scientific">Linum trigynum</name>
    <dbReference type="NCBI Taxonomy" id="586398"/>
    <lineage>
        <taxon>Eukaryota</taxon>
        <taxon>Viridiplantae</taxon>
        <taxon>Streptophyta</taxon>
        <taxon>Embryophyta</taxon>
        <taxon>Tracheophyta</taxon>
        <taxon>Spermatophyta</taxon>
        <taxon>Magnoliopsida</taxon>
        <taxon>eudicotyledons</taxon>
        <taxon>Gunneridae</taxon>
        <taxon>Pentapetalae</taxon>
        <taxon>rosids</taxon>
        <taxon>fabids</taxon>
        <taxon>Malpighiales</taxon>
        <taxon>Linaceae</taxon>
        <taxon>Linum</taxon>
    </lineage>
</organism>
<reference evidence="2 3" key="1">
    <citation type="submission" date="2024-04" db="EMBL/GenBank/DDBJ databases">
        <authorList>
            <person name="Fracassetti M."/>
        </authorList>
    </citation>
    <scope>NUCLEOTIDE SEQUENCE [LARGE SCALE GENOMIC DNA]</scope>
</reference>
<dbReference type="AlphaFoldDB" id="A0AAV2F7T0"/>
<evidence type="ECO:0000256" key="1">
    <source>
        <dbReference type="SAM" id="MobiDB-lite"/>
    </source>
</evidence>
<keyword evidence="3" id="KW-1185">Reference proteome</keyword>
<dbReference type="Proteomes" id="UP001497516">
    <property type="component" value="Chromosome 6"/>
</dbReference>
<feature type="region of interest" description="Disordered" evidence="1">
    <location>
        <begin position="1"/>
        <end position="29"/>
    </location>
</feature>
<gene>
    <name evidence="2" type="ORF">LTRI10_LOCUS34819</name>
</gene>
<sequence length="102" mass="11011">MAAVLRHQLGNEERSNSEMKQKNTNTVVSGGVGFGAELVKLRSEMVGTGFDAASQAQRRDTERPSRRTVPVNRGYHGRNTVRSLQLQAHSSALPGNGSCCSL</sequence>
<protein>
    <submittedName>
        <fullName evidence="2">Uncharacterized protein</fullName>
    </submittedName>
</protein>
<name>A0AAV2F7T0_9ROSI</name>
<accession>A0AAV2F7T0</accession>
<feature type="compositionally biased region" description="Basic and acidic residues" evidence="1">
    <location>
        <begin position="9"/>
        <end position="21"/>
    </location>
</feature>
<dbReference type="EMBL" id="OZ034819">
    <property type="protein sequence ID" value="CAL1394306.1"/>
    <property type="molecule type" value="Genomic_DNA"/>
</dbReference>
<evidence type="ECO:0000313" key="2">
    <source>
        <dbReference type="EMBL" id="CAL1394306.1"/>
    </source>
</evidence>
<feature type="region of interest" description="Disordered" evidence="1">
    <location>
        <begin position="49"/>
        <end position="78"/>
    </location>
</feature>